<dbReference type="AlphaFoldDB" id="A0A2N8PP79"/>
<evidence type="ECO:0000256" key="2">
    <source>
        <dbReference type="SAM" id="SignalP"/>
    </source>
</evidence>
<gene>
    <name evidence="3" type="ORF">AOB60_20900</name>
</gene>
<dbReference type="RefSeq" id="WP_073442827.1">
    <property type="nucleotide sequence ID" value="NZ_LJSN01000002.1"/>
</dbReference>
<dbReference type="Proteomes" id="UP000236047">
    <property type="component" value="Unassembled WGS sequence"/>
</dbReference>
<reference evidence="4" key="1">
    <citation type="submission" date="2015-09" db="EMBL/GenBank/DDBJ databases">
        <authorList>
            <person name="Graham D.E."/>
            <person name="Mahan K.M."/>
            <person name="Klingeman D.M."/>
            <person name="Fida T."/>
            <person name="Giannone R.J."/>
            <person name="Hettich R.L."/>
            <person name="Parry R.J."/>
            <person name="Spain J.C."/>
        </authorList>
    </citation>
    <scope>NUCLEOTIDE SEQUENCE [LARGE SCALE GENOMIC DNA]</scope>
    <source>
        <strain evidence="4">JCM 4701</strain>
    </source>
</reference>
<keyword evidence="2" id="KW-0732">Signal</keyword>
<sequence>MTRTTKSLAVAAIALAALGGAVAPALADNHIPSPPNSVSALDRHTPVTPQDNHIPLAPQGDQALLAPLDNHIP</sequence>
<protein>
    <submittedName>
        <fullName evidence="3">Uncharacterized protein</fullName>
    </submittedName>
</protein>
<feature type="signal peptide" evidence="2">
    <location>
        <begin position="1"/>
        <end position="27"/>
    </location>
</feature>
<evidence type="ECO:0000313" key="3">
    <source>
        <dbReference type="EMBL" id="PNE42835.1"/>
    </source>
</evidence>
<keyword evidence="4" id="KW-1185">Reference proteome</keyword>
<evidence type="ECO:0000256" key="1">
    <source>
        <dbReference type="SAM" id="MobiDB-lite"/>
    </source>
</evidence>
<name>A0A2N8PP79_STRNR</name>
<feature type="chain" id="PRO_5014653662" evidence="2">
    <location>
        <begin position="28"/>
        <end position="73"/>
    </location>
</feature>
<accession>A0A2N8PP79</accession>
<evidence type="ECO:0000313" key="4">
    <source>
        <dbReference type="Proteomes" id="UP000236047"/>
    </source>
</evidence>
<proteinExistence type="predicted"/>
<dbReference type="EMBL" id="LJSN01000002">
    <property type="protein sequence ID" value="PNE42835.1"/>
    <property type="molecule type" value="Genomic_DNA"/>
</dbReference>
<feature type="region of interest" description="Disordered" evidence="1">
    <location>
        <begin position="30"/>
        <end position="73"/>
    </location>
</feature>
<comment type="caution">
    <text evidence="3">The sequence shown here is derived from an EMBL/GenBank/DDBJ whole genome shotgun (WGS) entry which is preliminary data.</text>
</comment>
<organism evidence="3 4">
    <name type="scientific">Streptomyces noursei</name>
    <name type="common">Streptomyces albulus</name>
    <dbReference type="NCBI Taxonomy" id="1971"/>
    <lineage>
        <taxon>Bacteria</taxon>
        <taxon>Bacillati</taxon>
        <taxon>Actinomycetota</taxon>
        <taxon>Actinomycetes</taxon>
        <taxon>Kitasatosporales</taxon>
        <taxon>Streptomycetaceae</taxon>
        <taxon>Streptomyces</taxon>
    </lineage>
</organism>